<keyword evidence="3" id="KW-1185">Reference proteome</keyword>
<evidence type="ECO:0000313" key="3">
    <source>
        <dbReference type="Proteomes" id="UP001359559"/>
    </source>
</evidence>
<comment type="caution">
    <text evidence="2">The sequence shown here is derived from an EMBL/GenBank/DDBJ whole genome shotgun (WGS) entry which is preliminary data.</text>
</comment>
<evidence type="ECO:0000313" key="2">
    <source>
        <dbReference type="EMBL" id="KAK7293092.1"/>
    </source>
</evidence>
<dbReference type="AlphaFoldDB" id="A0AAN9J6K7"/>
<accession>A0AAN9J6K7</accession>
<proteinExistence type="predicted"/>
<reference evidence="2 3" key="1">
    <citation type="submission" date="2024-01" db="EMBL/GenBank/DDBJ databases">
        <title>The genomes of 5 underutilized Papilionoideae crops provide insights into root nodulation and disease resistance.</title>
        <authorList>
            <person name="Yuan L."/>
        </authorList>
    </citation>
    <scope>NUCLEOTIDE SEQUENCE [LARGE SCALE GENOMIC DNA]</scope>
    <source>
        <strain evidence="2">LY-2023</strain>
        <tissue evidence="2">Leaf</tissue>
    </source>
</reference>
<name>A0AAN9J6K7_CLITE</name>
<sequence>MDWNSNDQSGGSENGSGIGTESGMEAQYRSVIPVDVAHSQNKLAGLKEVFTNPSKIVFAFDDALINHTLRIKVARVTTIEQALPLNNSYLKEAWGH</sequence>
<organism evidence="2 3">
    <name type="scientific">Clitoria ternatea</name>
    <name type="common">Butterfly pea</name>
    <dbReference type="NCBI Taxonomy" id="43366"/>
    <lineage>
        <taxon>Eukaryota</taxon>
        <taxon>Viridiplantae</taxon>
        <taxon>Streptophyta</taxon>
        <taxon>Embryophyta</taxon>
        <taxon>Tracheophyta</taxon>
        <taxon>Spermatophyta</taxon>
        <taxon>Magnoliopsida</taxon>
        <taxon>eudicotyledons</taxon>
        <taxon>Gunneridae</taxon>
        <taxon>Pentapetalae</taxon>
        <taxon>rosids</taxon>
        <taxon>fabids</taxon>
        <taxon>Fabales</taxon>
        <taxon>Fabaceae</taxon>
        <taxon>Papilionoideae</taxon>
        <taxon>50 kb inversion clade</taxon>
        <taxon>NPAAA clade</taxon>
        <taxon>indigoferoid/millettioid clade</taxon>
        <taxon>Phaseoleae</taxon>
        <taxon>Clitoria</taxon>
    </lineage>
</organism>
<feature type="compositionally biased region" description="Polar residues" evidence="1">
    <location>
        <begin position="1"/>
        <end position="11"/>
    </location>
</feature>
<dbReference type="Proteomes" id="UP001359559">
    <property type="component" value="Unassembled WGS sequence"/>
</dbReference>
<feature type="region of interest" description="Disordered" evidence="1">
    <location>
        <begin position="1"/>
        <end position="22"/>
    </location>
</feature>
<protein>
    <submittedName>
        <fullName evidence="2">Uncharacterized protein</fullName>
    </submittedName>
</protein>
<dbReference type="EMBL" id="JAYKXN010000004">
    <property type="protein sequence ID" value="KAK7293092.1"/>
    <property type="molecule type" value="Genomic_DNA"/>
</dbReference>
<gene>
    <name evidence="2" type="ORF">RJT34_15953</name>
</gene>
<evidence type="ECO:0000256" key="1">
    <source>
        <dbReference type="SAM" id="MobiDB-lite"/>
    </source>
</evidence>